<dbReference type="RefSeq" id="XP_003870196.1">
    <property type="nucleotide sequence ID" value="XM_003870147.1"/>
</dbReference>
<dbReference type="GO" id="GO:0004190">
    <property type="term" value="F:aspartic-type endopeptidase activity"/>
    <property type="evidence" value="ECO:0007669"/>
    <property type="project" value="UniProtKB-ARBA"/>
</dbReference>
<dbReference type="KEGG" id="cot:CORT_0E04810"/>
<protein>
    <submittedName>
        <fullName evidence="4">Nuc1 protein</fullName>
    </submittedName>
</protein>
<dbReference type="Proteomes" id="UP000005018">
    <property type="component" value="Chromosome 5"/>
</dbReference>
<name>H8X7W7_CANO9</name>
<dbReference type="HOGENOM" id="CLU_1805923_0_0_1"/>
<keyword evidence="5" id="KW-1185">Reference proteome</keyword>
<evidence type="ECO:0000259" key="3">
    <source>
        <dbReference type="PROSITE" id="PS51767"/>
    </source>
</evidence>
<dbReference type="Pfam" id="PF00026">
    <property type="entry name" value="Asp"/>
    <property type="match status" value="1"/>
</dbReference>
<dbReference type="InterPro" id="IPR033121">
    <property type="entry name" value="PEPTIDASE_A1"/>
</dbReference>
<feature type="domain" description="Peptidase A1" evidence="3">
    <location>
        <begin position="59"/>
        <end position="143"/>
    </location>
</feature>
<evidence type="ECO:0000313" key="4">
    <source>
        <dbReference type="EMBL" id="CCG24066.1"/>
    </source>
</evidence>
<evidence type="ECO:0000256" key="1">
    <source>
        <dbReference type="ARBA" id="ARBA00023157"/>
    </source>
</evidence>
<dbReference type="EMBL" id="HE681723">
    <property type="protein sequence ID" value="CCG24066.1"/>
    <property type="molecule type" value="Genomic_DNA"/>
</dbReference>
<reference evidence="4 5" key="1">
    <citation type="journal article" date="2012" name="PLoS ONE">
        <title>Sequence and analysis of the genome of the pathogenic yeast Candida orthopsilosis.</title>
        <authorList>
            <person name="Riccombeni A."/>
            <person name="Vidanes G."/>
            <person name="Proux-Wera E."/>
            <person name="Wolfe K.H."/>
            <person name="Butler G."/>
        </authorList>
    </citation>
    <scope>NUCLEOTIDE SEQUENCE [LARGE SCALE GENOMIC DNA]</scope>
    <source>
        <strain evidence="4 5">Co 90-125</strain>
    </source>
</reference>
<keyword evidence="1" id="KW-1015">Disulfide bond</keyword>
<dbReference type="Gene3D" id="2.40.70.10">
    <property type="entry name" value="Acid Proteases"/>
    <property type="match status" value="1"/>
</dbReference>
<sequence>MISLLQSLILAILVGIFVSGTPDEKRQTKYITQEFQDTRVRSLEKRDESIGVDDFHQRHVVHVKVGSSQQDIRAHIDTGSIRWEIPSVGSTCSGGRPCAPEVSFDPYKSTTFENSTVSSKSPFGHGKLRGFVVSDDIYFNDDK</sequence>
<dbReference type="AlphaFoldDB" id="H8X7W7"/>
<evidence type="ECO:0000256" key="2">
    <source>
        <dbReference type="SAM" id="SignalP"/>
    </source>
</evidence>
<dbReference type="PROSITE" id="PS51767">
    <property type="entry name" value="PEPTIDASE_A1"/>
    <property type="match status" value="1"/>
</dbReference>
<gene>
    <name evidence="4" type="ORF">CORT_0E04810</name>
</gene>
<accession>H8X7W7</accession>
<organism evidence="4 5">
    <name type="scientific">Candida orthopsilosis (strain 90-125)</name>
    <name type="common">Yeast</name>
    <dbReference type="NCBI Taxonomy" id="1136231"/>
    <lineage>
        <taxon>Eukaryota</taxon>
        <taxon>Fungi</taxon>
        <taxon>Dikarya</taxon>
        <taxon>Ascomycota</taxon>
        <taxon>Saccharomycotina</taxon>
        <taxon>Pichiomycetes</taxon>
        <taxon>Debaryomycetaceae</taxon>
        <taxon>Candida/Lodderomyces clade</taxon>
        <taxon>Candida</taxon>
    </lineage>
</organism>
<keyword evidence="2" id="KW-0732">Signal</keyword>
<dbReference type="InterPro" id="IPR021109">
    <property type="entry name" value="Peptidase_aspartic_dom_sf"/>
</dbReference>
<feature type="signal peptide" evidence="2">
    <location>
        <begin position="1"/>
        <end position="20"/>
    </location>
</feature>
<evidence type="ECO:0000313" key="5">
    <source>
        <dbReference type="Proteomes" id="UP000005018"/>
    </source>
</evidence>
<dbReference type="GeneID" id="14541268"/>
<proteinExistence type="predicted"/>
<dbReference type="SUPFAM" id="SSF50630">
    <property type="entry name" value="Acid proteases"/>
    <property type="match status" value="1"/>
</dbReference>
<feature type="chain" id="PRO_5003616875" evidence="2">
    <location>
        <begin position="21"/>
        <end position="143"/>
    </location>
</feature>